<feature type="compositionally biased region" description="Pro residues" evidence="1">
    <location>
        <begin position="256"/>
        <end position="276"/>
    </location>
</feature>
<organism evidence="2 3">
    <name type="scientific">Trichodelitschia bisporula</name>
    <dbReference type="NCBI Taxonomy" id="703511"/>
    <lineage>
        <taxon>Eukaryota</taxon>
        <taxon>Fungi</taxon>
        <taxon>Dikarya</taxon>
        <taxon>Ascomycota</taxon>
        <taxon>Pezizomycotina</taxon>
        <taxon>Dothideomycetes</taxon>
        <taxon>Dothideomycetes incertae sedis</taxon>
        <taxon>Phaeotrichales</taxon>
        <taxon>Phaeotrichaceae</taxon>
        <taxon>Trichodelitschia</taxon>
    </lineage>
</organism>
<name>A0A6G1I2S9_9PEZI</name>
<accession>A0A6G1I2S9</accession>
<feature type="region of interest" description="Disordered" evidence="1">
    <location>
        <begin position="428"/>
        <end position="463"/>
    </location>
</feature>
<feature type="region of interest" description="Disordered" evidence="1">
    <location>
        <begin position="14"/>
        <end position="48"/>
    </location>
</feature>
<protein>
    <submittedName>
        <fullName evidence="2">Uncharacterized protein</fullName>
    </submittedName>
</protein>
<feature type="region of interest" description="Disordered" evidence="1">
    <location>
        <begin position="198"/>
        <end position="220"/>
    </location>
</feature>
<feature type="region of interest" description="Disordered" evidence="1">
    <location>
        <begin position="252"/>
        <end position="292"/>
    </location>
</feature>
<evidence type="ECO:0000256" key="1">
    <source>
        <dbReference type="SAM" id="MobiDB-lite"/>
    </source>
</evidence>
<feature type="compositionally biased region" description="Pro residues" evidence="1">
    <location>
        <begin position="198"/>
        <end position="208"/>
    </location>
</feature>
<proteinExistence type="predicted"/>
<dbReference type="Proteomes" id="UP000799640">
    <property type="component" value="Unassembled WGS sequence"/>
</dbReference>
<keyword evidence="3" id="KW-1185">Reference proteome</keyword>
<reference evidence="2" key="1">
    <citation type="journal article" date="2020" name="Stud. Mycol.">
        <title>101 Dothideomycetes genomes: a test case for predicting lifestyles and emergence of pathogens.</title>
        <authorList>
            <person name="Haridas S."/>
            <person name="Albert R."/>
            <person name="Binder M."/>
            <person name="Bloem J."/>
            <person name="Labutti K."/>
            <person name="Salamov A."/>
            <person name="Andreopoulos B."/>
            <person name="Baker S."/>
            <person name="Barry K."/>
            <person name="Bills G."/>
            <person name="Bluhm B."/>
            <person name="Cannon C."/>
            <person name="Castanera R."/>
            <person name="Culley D."/>
            <person name="Daum C."/>
            <person name="Ezra D."/>
            <person name="Gonzalez J."/>
            <person name="Henrissat B."/>
            <person name="Kuo A."/>
            <person name="Liang C."/>
            <person name="Lipzen A."/>
            <person name="Lutzoni F."/>
            <person name="Magnuson J."/>
            <person name="Mondo S."/>
            <person name="Nolan M."/>
            <person name="Ohm R."/>
            <person name="Pangilinan J."/>
            <person name="Park H.-J."/>
            <person name="Ramirez L."/>
            <person name="Alfaro M."/>
            <person name="Sun H."/>
            <person name="Tritt A."/>
            <person name="Yoshinaga Y."/>
            <person name="Zwiers L.-H."/>
            <person name="Turgeon B."/>
            <person name="Goodwin S."/>
            <person name="Spatafora J."/>
            <person name="Crous P."/>
            <person name="Grigoriev I."/>
        </authorList>
    </citation>
    <scope>NUCLEOTIDE SEQUENCE</scope>
    <source>
        <strain evidence="2">CBS 262.69</strain>
    </source>
</reference>
<dbReference type="EMBL" id="ML996691">
    <property type="protein sequence ID" value="KAF2402590.1"/>
    <property type="molecule type" value="Genomic_DNA"/>
</dbReference>
<dbReference type="AlphaFoldDB" id="A0A6G1I2S9"/>
<dbReference type="OrthoDB" id="5407653at2759"/>
<feature type="compositionally biased region" description="Basic and acidic residues" evidence="1">
    <location>
        <begin position="452"/>
        <end position="463"/>
    </location>
</feature>
<feature type="compositionally biased region" description="Pro residues" evidence="1">
    <location>
        <begin position="23"/>
        <end position="41"/>
    </location>
</feature>
<gene>
    <name evidence="2" type="ORF">EJ06DRAFT_580809</name>
</gene>
<feature type="region of interest" description="Disordered" evidence="1">
    <location>
        <begin position="100"/>
        <end position="124"/>
    </location>
</feature>
<feature type="compositionally biased region" description="Pro residues" evidence="1">
    <location>
        <begin position="106"/>
        <end position="121"/>
    </location>
</feature>
<evidence type="ECO:0000313" key="2">
    <source>
        <dbReference type="EMBL" id="KAF2402590.1"/>
    </source>
</evidence>
<evidence type="ECO:0000313" key="3">
    <source>
        <dbReference type="Proteomes" id="UP000799640"/>
    </source>
</evidence>
<sequence length="594" mass="63458">MYGLLSSNGFLAASRATSSSTPRPAPPHPTPITFPAPPPSTPTSWHTSSPPDFAAAYASLKRHAELSTAHWAQLNITTRTCATLDDFVSAEPALAPFVPPLEWLSPPGPTDSASPPPPPQPAKLSNGRFAPFRRDFYARASELAHANDAAYTALAPSAMHDPNLPRPPRIAHMRKFWEALDGMACYWDASADMYYPKESPPPYDPPKPSNADTTRAEESDLTPRTMFASAARPAPAPAFSPAELLFSAHQAALKPTPSPPPRPTASPLAPPAPAPSGPGGFYTGHRLSAGSSMPPAQRVEAVTAFLEAAAWAHGLRVAPHRRQPVLSLCNLRVPVYVSSAVWRLPTERERAKAGWLEGPVAGVLCRAETGFGDAAGPGSKDLVDAFREVAALLELAQERARAGPGDAEPVPGRGKWWVEKARWGGGPGGEVGEVRGDVDPQLPKGEAADAAGRSKEAARKKERSGKRAADVWRALKPGAGWWDARVLYSAIGRAGGEASSNPGPDTVFLVSSLNHHVCVLALRVHPLYLAYLTHGTLPDPRPVDDSWCRPVLTRSPWWDLFQAEERLEALRAIWGVVGYLSRVTGGEDGAMEGT</sequence>